<reference evidence="1 2" key="1">
    <citation type="submission" date="2020-03" db="EMBL/GenBank/DDBJ databases">
        <title>Soil Listeria distribution.</title>
        <authorList>
            <person name="Liao J."/>
            <person name="Wiedmann M."/>
        </authorList>
    </citation>
    <scope>NUCLEOTIDE SEQUENCE [LARGE SCALE GENOMIC DNA]</scope>
    <source>
        <strain evidence="1 2">FSL L7-0149</strain>
    </source>
</reference>
<comment type="caution">
    <text evidence="1">The sequence shown here is derived from an EMBL/GenBank/DDBJ whole genome shotgun (WGS) entry which is preliminary data.</text>
</comment>
<name>A0A841WD85_9LIST</name>
<protein>
    <submittedName>
        <fullName evidence="1">Uncharacterized protein</fullName>
    </submittedName>
</protein>
<dbReference type="EMBL" id="JAARZA010000002">
    <property type="protein sequence ID" value="MBC2239802.1"/>
    <property type="molecule type" value="Genomic_DNA"/>
</dbReference>
<organism evidence="1 2">
    <name type="scientific">Listeria booriae</name>
    <dbReference type="NCBI Taxonomy" id="1552123"/>
    <lineage>
        <taxon>Bacteria</taxon>
        <taxon>Bacillati</taxon>
        <taxon>Bacillota</taxon>
        <taxon>Bacilli</taxon>
        <taxon>Bacillales</taxon>
        <taxon>Listeriaceae</taxon>
        <taxon>Listeria</taxon>
    </lineage>
</organism>
<sequence length="54" mass="6221">MAKVFIYGDLLSADPNDPRFDNLKKACAVSIRSWKEQERQGKIIEREKRGVKNA</sequence>
<evidence type="ECO:0000313" key="1">
    <source>
        <dbReference type="EMBL" id="MBC2239802.1"/>
    </source>
</evidence>
<gene>
    <name evidence="1" type="ORF">HCB35_04890</name>
</gene>
<evidence type="ECO:0000313" key="2">
    <source>
        <dbReference type="Proteomes" id="UP000553016"/>
    </source>
</evidence>
<dbReference type="Proteomes" id="UP000553016">
    <property type="component" value="Unassembled WGS sequence"/>
</dbReference>
<dbReference type="AlphaFoldDB" id="A0A841WD85"/>
<accession>A0A841WD85</accession>
<proteinExistence type="predicted"/>
<dbReference type="RefSeq" id="WP_185358321.1">
    <property type="nucleotide sequence ID" value="NZ_JAARON010000007.1"/>
</dbReference>